<dbReference type="AlphaFoldDB" id="A0AA41QBG8"/>
<dbReference type="EMBL" id="JAKGSG010000020">
    <property type="protein sequence ID" value="MCF4120385.1"/>
    <property type="molecule type" value="Genomic_DNA"/>
</dbReference>
<dbReference type="RefSeq" id="WP_236088155.1">
    <property type="nucleotide sequence ID" value="NZ_JAKGSG010000020.1"/>
</dbReference>
<evidence type="ECO:0000256" key="1">
    <source>
        <dbReference type="SAM" id="SignalP"/>
    </source>
</evidence>
<feature type="chain" id="PRO_5041235166" evidence="1">
    <location>
        <begin position="32"/>
        <end position="264"/>
    </location>
</feature>
<evidence type="ECO:0000313" key="2">
    <source>
        <dbReference type="EMBL" id="MCF4120385.1"/>
    </source>
</evidence>
<accession>A0AA41QBG8</accession>
<keyword evidence="3" id="KW-1185">Reference proteome</keyword>
<comment type="caution">
    <text evidence="2">The sequence shown here is derived from an EMBL/GenBank/DDBJ whole genome shotgun (WGS) entry which is preliminary data.</text>
</comment>
<organism evidence="2 3">
    <name type="scientific">Antribacter soli</name>
    <dbReference type="NCBI Taxonomy" id="2910976"/>
    <lineage>
        <taxon>Bacteria</taxon>
        <taxon>Bacillati</taxon>
        <taxon>Actinomycetota</taxon>
        <taxon>Actinomycetes</taxon>
        <taxon>Micrococcales</taxon>
        <taxon>Promicromonosporaceae</taxon>
        <taxon>Antribacter</taxon>
    </lineage>
</organism>
<sequence length="264" mass="29809">MNSLVRKAVAAITAAVAAGSIVLGAVAPASATPYADGYFRIGYNGQIWETNVEAGSVRLLTYEEWAALGYPTPEPAPTDVVKYAWSPTLYAVTFLGSFESEWVWDTLDHAEWQSAGFPAPRNAGWIEGSQFHQYRLSDDIFVTGPDGVVHKLTYSEWVASGMRNRAYYYPAFVKYSFDPTIIMITTDFLRPWGEPLTYEQWRDLAFPTPSVVIWLRGDMLYRYEGDPTIWFDGLHVLHALTYEEWAALDFREPEVRPAPSEPIN</sequence>
<keyword evidence="1" id="KW-0732">Signal</keyword>
<reference evidence="2" key="1">
    <citation type="submission" date="2022-01" db="EMBL/GenBank/DDBJ databases">
        <title>Antribacter sp. nov., isolated from Guizhou of China.</title>
        <authorList>
            <person name="Chengliang C."/>
            <person name="Ya Z."/>
        </authorList>
    </citation>
    <scope>NUCLEOTIDE SEQUENCE</scope>
    <source>
        <strain evidence="2">KLBMP 9083</strain>
    </source>
</reference>
<gene>
    <name evidence="2" type="ORF">L1785_05280</name>
</gene>
<protein>
    <submittedName>
        <fullName evidence="2">Uncharacterized protein</fullName>
    </submittedName>
</protein>
<dbReference type="Proteomes" id="UP001165405">
    <property type="component" value="Unassembled WGS sequence"/>
</dbReference>
<feature type="signal peptide" evidence="1">
    <location>
        <begin position="1"/>
        <end position="31"/>
    </location>
</feature>
<evidence type="ECO:0000313" key="3">
    <source>
        <dbReference type="Proteomes" id="UP001165405"/>
    </source>
</evidence>
<proteinExistence type="predicted"/>
<name>A0AA41QBG8_9MICO</name>